<feature type="domain" description="Type I restriction modification DNA specificity" evidence="4">
    <location>
        <begin position="90"/>
        <end position="257"/>
    </location>
</feature>
<comment type="caution">
    <text evidence="5">The sequence shown here is derived from an EMBL/GenBank/DDBJ whole genome shotgun (WGS) entry which is preliminary data.</text>
</comment>
<dbReference type="SUPFAM" id="SSF116734">
    <property type="entry name" value="DNA methylase specificity domain"/>
    <property type="match status" value="2"/>
</dbReference>
<gene>
    <name evidence="5" type="ORF">DLK05_06500</name>
</gene>
<dbReference type="PANTHER" id="PTHR43140">
    <property type="entry name" value="TYPE-1 RESTRICTION ENZYME ECOKI SPECIFICITY PROTEIN"/>
    <property type="match status" value="1"/>
</dbReference>
<dbReference type="InterPro" id="IPR051212">
    <property type="entry name" value="Type-I_RE_S_subunit"/>
</dbReference>
<dbReference type="PANTHER" id="PTHR43140:SF1">
    <property type="entry name" value="TYPE I RESTRICTION ENZYME ECOKI SPECIFICITY SUBUNIT"/>
    <property type="match status" value="1"/>
</dbReference>
<proteinExistence type="inferred from homology"/>
<dbReference type="EMBL" id="RJJX01000006">
    <property type="protein sequence ID" value="RUT78782.1"/>
    <property type="molecule type" value="Genomic_DNA"/>
</dbReference>
<dbReference type="CDD" id="cd17246">
    <property type="entry name" value="RMtype1_S_SonII-TRD2-CR2_like"/>
    <property type="match status" value="1"/>
</dbReference>
<dbReference type="InterPro" id="IPR000055">
    <property type="entry name" value="Restrct_endonuc_typeI_TRD"/>
</dbReference>
<dbReference type="CDD" id="cd17293">
    <property type="entry name" value="RMtype1_S_Ppo21ORF8840P_TRD1-CR1_like"/>
    <property type="match status" value="1"/>
</dbReference>
<evidence type="ECO:0000256" key="1">
    <source>
        <dbReference type="ARBA" id="ARBA00010923"/>
    </source>
</evidence>
<evidence type="ECO:0000256" key="3">
    <source>
        <dbReference type="ARBA" id="ARBA00023125"/>
    </source>
</evidence>
<protein>
    <recommendedName>
        <fullName evidence="4">Type I restriction modification DNA specificity domain-containing protein</fullName>
    </recommendedName>
</protein>
<evidence type="ECO:0000313" key="5">
    <source>
        <dbReference type="EMBL" id="RUT78782.1"/>
    </source>
</evidence>
<dbReference type="GO" id="GO:0009307">
    <property type="term" value="P:DNA restriction-modification system"/>
    <property type="evidence" value="ECO:0007669"/>
    <property type="project" value="UniProtKB-KW"/>
</dbReference>
<keyword evidence="2" id="KW-0680">Restriction system</keyword>
<reference evidence="5 6" key="1">
    <citation type="submission" date="2018-11" db="EMBL/GenBank/DDBJ databases">
        <title>Parancylomarina longa gen. nov., sp. nov., isolated from sediments of southern Okinawa.</title>
        <authorList>
            <person name="Fu T."/>
        </authorList>
    </citation>
    <scope>NUCLEOTIDE SEQUENCE [LARGE SCALE GENOMIC DNA]</scope>
    <source>
        <strain evidence="5 6">T3-2 S1-C</strain>
    </source>
</reference>
<dbReference type="Proteomes" id="UP000282985">
    <property type="component" value="Unassembled WGS sequence"/>
</dbReference>
<dbReference type="OrthoDB" id="2234796at2"/>
<evidence type="ECO:0000313" key="6">
    <source>
        <dbReference type="Proteomes" id="UP000282985"/>
    </source>
</evidence>
<organism evidence="5 6">
    <name type="scientific">Ancylomarina longa</name>
    <dbReference type="NCBI Taxonomy" id="2487017"/>
    <lineage>
        <taxon>Bacteria</taxon>
        <taxon>Pseudomonadati</taxon>
        <taxon>Bacteroidota</taxon>
        <taxon>Bacteroidia</taxon>
        <taxon>Marinilabiliales</taxon>
        <taxon>Marinifilaceae</taxon>
        <taxon>Ancylomarina</taxon>
    </lineage>
</organism>
<dbReference type="AlphaFoldDB" id="A0A434AWB8"/>
<accession>A0A434AWB8</accession>
<sequence length="592" mass="66656">MQLLEHFKELSIYPKNAKELKGLILQLAVQGKLTRAFRDRHPELVSGSHSAKALLTSIKAEKEQLIKDKKIKKEKPLPAITADEIPFDLPEEWEWCRLRDIGVTQTGNTPSKSKAENFGDFIPFLGPANILNDWIEYPAVGLSELGLQKGRLILKDSLLMVCIGGSIGKCNINDIDISCNQQINTITSIIAPVQYVKIIGQSKYFQKNVILKSSGSATPIINKGKWESIVIPVPPLTEQKAIVETVNTLFKEVEALEKLTVERVKLKEDFITSALRELSTGDTPKEWAYLQKHFSAFMNEQSNIKKLRETILQLAVQGKLTANWRARHPELVSGSHSAKAVLKQIQKEKTQLIADKKIKKEKPLPAITADEIPYELPEGWEWCRLANLTRIITKGSSPKWQGVEYVEEENGILFITSENVGNYKLLLEKKKFVEPKFNEIEPRSLLKRDDILMNIVGGSIGRTAIYNLDEVANINQAVTIIRLIPKVNYQYFLHFFNSPVCISYMYDKQVDNARPNLSMGNISKFKIPFPSLTEQGVIVEKVNSLMALCDELEKAVIASKANAEQLMQSLIRELFEKPIHTEALAAATTVEA</sequence>
<name>A0A434AWB8_9BACT</name>
<dbReference type="Gene3D" id="3.90.220.20">
    <property type="entry name" value="DNA methylase specificity domains"/>
    <property type="match status" value="2"/>
</dbReference>
<evidence type="ECO:0000256" key="2">
    <source>
        <dbReference type="ARBA" id="ARBA00022747"/>
    </source>
</evidence>
<keyword evidence="3" id="KW-0238">DNA-binding</keyword>
<dbReference type="GO" id="GO:0003677">
    <property type="term" value="F:DNA binding"/>
    <property type="evidence" value="ECO:0007669"/>
    <property type="project" value="UniProtKB-KW"/>
</dbReference>
<feature type="domain" description="Type I restriction modification DNA specificity" evidence="4">
    <location>
        <begin position="377"/>
        <end position="557"/>
    </location>
</feature>
<keyword evidence="6" id="KW-1185">Reference proteome</keyword>
<dbReference type="RefSeq" id="WP_127343180.1">
    <property type="nucleotide sequence ID" value="NZ_RJJX01000006.1"/>
</dbReference>
<dbReference type="InterPro" id="IPR044946">
    <property type="entry name" value="Restrct_endonuc_typeI_TRD_sf"/>
</dbReference>
<dbReference type="Pfam" id="PF01420">
    <property type="entry name" value="Methylase_S"/>
    <property type="match status" value="2"/>
</dbReference>
<evidence type="ECO:0000259" key="4">
    <source>
        <dbReference type="Pfam" id="PF01420"/>
    </source>
</evidence>
<comment type="similarity">
    <text evidence="1">Belongs to the type-I restriction system S methylase family.</text>
</comment>